<feature type="chain" id="PRO_5045321907" evidence="1">
    <location>
        <begin position="25"/>
        <end position="266"/>
    </location>
</feature>
<accession>A0ABQ0U911</accession>
<comment type="caution">
    <text evidence="2">The sequence shown here is derived from an EMBL/GenBank/DDBJ whole genome shotgun (WGS) entry which is preliminary data.</text>
</comment>
<organism evidence="2 3">
    <name type="scientific">Pseudoalteromonas atlantica</name>
    <name type="common">Alteromonas atlantica</name>
    <dbReference type="NCBI Taxonomy" id="288"/>
    <lineage>
        <taxon>Bacteria</taxon>
        <taxon>Pseudomonadati</taxon>
        <taxon>Pseudomonadota</taxon>
        <taxon>Gammaproteobacteria</taxon>
        <taxon>Alteromonadales</taxon>
        <taxon>Pseudoalteromonadaceae</taxon>
        <taxon>Pseudoalteromonas</taxon>
    </lineage>
</organism>
<dbReference type="EMBL" id="BJUT01000001">
    <property type="protein sequence ID" value="GEK74937.1"/>
    <property type="molecule type" value="Genomic_DNA"/>
</dbReference>
<keyword evidence="3" id="KW-1185">Reference proteome</keyword>
<protein>
    <submittedName>
        <fullName evidence="2">Uncharacterized protein</fullName>
    </submittedName>
</protein>
<evidence type="ECO:0000313" key="2">
    <source>
        <dbReference type="EMBL" id="GEK74937.1"/>
    </source>
</evidence>
<gene>
    <name evidence="2" type="ORF">PAT01_02410</name>
</gene>
<dbReference type="Proteomes" id="UP000321189">
    <property type="component" value="Unassembled WGS sequence"/>
</dbReference>
<dbReference type="RefSeq" id="WP_154944423.1">
    <property type="nucleotide sequence ID" value="NZ_BJUT01000001.1"/>
</dbReference>
<feature type="signal peptide" evidence="1">
    <location>
        <begin position="1"/>
        <end position="24"/>
    </location>
</feature>
<keyword evidence="1" id="KW-0732">Signal</keyword>
<reference evidence="2 3" key="1">
    <citation type="submission" date="2019-07" db="EMBL/GenBank/DDBJ databases">
        <title>Whole genome shotgun sequence of Pseudoalteromonas atlantica NBRC 103033.</title>
        <authorList>
            <person name="Hosoyama A."/>
            <person name="Uohara A."/>
            <person name="Ohji S."/>
            <person name="Ichikawa N."/>
        </authorList>
    </citation>
    <scope>NUCLEOTIDE SEQUENCE [LARGE SCALE GENOMIC DNA]</scope>
    <source>
        <strain evidence="2 3">NBRC 103033</strain>
    </source>
</reference>
<proteinExistence type="predicted"/>
<evidence type="ECO:0000256" key="1">
    <source>
        <dbReference type="SAM" id="SignalP"/>
    </source>
</evidence>
<name>A0ABQ0U911_PSEAF</name>
<sequence>MKTNLKICHFICIISLALGTSKSAANESLHELEVGVGGNIKSVAHTDHENEKLNFHIHPLWESHYVTEGRDNLPGSALASIAGEINYNDFTFIPWLATGTDNDYDELNLNAIYSTELAEHLTLYAGYNHIKAREEGVNSHDNELSLDISYSYDWDIHAMASIYHSLSLSGSFIELAITKEYAFSDLMRLELQTAAGFNSGYVSDGHNGLNNVKLAANLSYQLLNNVMLSGYASYSVAINKDTAHYSGDEHLRSLFWAGLGVSYQFN</sequence>
<evidence type="ECO:0000313" key="3">
    <source>
        <dbReference type="Proteomes" id="UP000321189"/>
    </source>
</evidence>